<feature type="signal peptide" evidence="4">
    <location>
        <begin position="1"/>
        <end position="26"/>
    </location>
</feature>
<gene>
    <name evidence="6" type="ORF">GNP93_08675</name>
</gene>
<reference evidence="6 7" key="1">
    <citation type="submission" date="2019-11" db="EMBL/GenBank/DDBJ databases">
        <title>Draft genome sequences of five Paenibacillus species of dairy origin.</title>
        <authorList>
            <person name="Olajide A.M."/>
            <person name="Chen S."/>
            <person name="Lapointe G."/>
        </authorList>
    </citation>
    <scope>NUCLEOTIDE SEQUENCE [LARGE SCALE GENOMIC DNA]</scope>
    <source>
        <strain evidence="6 7">2CS3</strain>
    </source>
</reference>
<feature type="domain" description="Periplasmic binding protein" evidence="5">
    <location>
        <begin position="44"/>
        <end position="299"/>
    </location>
</feature>
<protein>
    <submittedName>
        <fullName evidence="6">Substrate-binding domain-containing protein</fullName>
    </submittedName>
</protein>
<dbReference type="CDD" id="cd20006">
    <property type="entry name" value="PBP1_ABC_sugar_binding-like"/>
    <property type="match status" value="1"/>
</dbReference>
<dbReference type="RefSeq" id="WP_054797886.1">
    <property type="nucleotide sequence ID" value="NZ_JBDLZV010000001.1"/>
</dbReference>
<evidence type="ECO:0000313" key="7">
    <source>
        <dbReference type="Proteomes" id="UP000450917"/>
    </source>
</evidence>
<evidence type="ECO:0000259" key="5">
    <source>
        <dbReference type="Pfam" id="PF13407"/>
    </source>
</evidence>
<keyword evidence="3 4" id="KW-0732">Signal</keyword>
<dbReference type="Proteomes" id="UP000450917">
    <property type="component" value="Unassembled WGS sequence"/>
</dbReference>
<dbReference type="InterPro" id="IPR028082">
    <property type="entry name" value="Peripla_BP_I"/>
</dbReference>
<evidence type="ECO:0000256" key="3">
    <source>
        <dbReference type="ARBA" id="ARBA00022729"/>
    </source>
</evidence>
<comment type="similarity">
    <text evidence="2">Belongs to the bacterial solute-binding protein 2 family.</text>
</comment>
<evidence type="ECO:0000313" key="6">
    <source>
        <dbReference type="EMBL" id="MUG70754.1"/>
    </source>
</evidence>
<dbReference type="SUPFAM" id="SSF53822">
    <property type="entry name" value="Periplasmic binding protein-like I"/>
    <property type="match status" value="1"/>
</dbReference>
<organism evidence="6 7">
    <name type="scientific">Paenibacillus validus</name>
    <dbReference type="NCBI Taxonomy" id="44253"/>
    <lineage>
        <taxon>Bacteria</taxon>
        <taxon>Bacillati</taxon>
        <taxon>Bacillota</taxon>
        <taxon>Bacilli</taxon>
        <taxon>Bacillales</taxon>
        <taxon>Paenibacillaceae</taxon>
        <taxon>Paenibacillus</taxon>
    </lineage>
</organism>
<dbReference type="AlphaFoldDB" id="A0A7X2Z9C5"/>
<evidence type="ECO:0000256" key="2">
    <source>
        <dbReference type="ARBA" id="ARBA00007639"/>
    </source>
</evidence>
<dbReference type="Gene3D" id="3.40.50.2300">
    <property type="match status" value="2"/>
</dbReference>
<comment type="caution">
    <text evidence="6">The sequence shown here is derived from an EMBL/GenBank/DDBJ whole genome shotgun (WGS) entry which is preliminary data.</text>
</comment>
<evidence type="ECO:0000256" key="1">
    <source>
        <dbReference type="ARBA" id="ARBA00004196"/>
    </source>
</evidence>
<dbReference type="PANTHER" id="PTHR46847:SF1">
    <property type="entry name" value="D-ALLOSE-BINDING PERIPLASMIC PROTEIN-RELATED"/>
    <property type="match status" value="1"/>
</dbReference>
<dbReference type="GO" id="GO:0030246">
    <property type="term" value="F:carbohydrate binding"/>
    <property type="evidence" value="ECO:0007669"/>
    <property type="project" value="UniProtKB-ARBA"/>
</dbReference>
<name>A0A7X2Z9C5_9BACL</name>
<sequence>MNRSKKLRWRWWTAALTLAVMTLLLASCSKETTQPHIAEAKKQVALVLKTQHSDFWRTVRTGAEAAAKEFNVELIVEAPVQEEDVAGQVKYVEEAINFKRDALVLAANDGAALAEPVKRAAAQRMPVIAIDTEVETGKTEAFIGINHYEAGRKAGKKLAELLGGKGRVALVSYKPDARNAAERERGVLESLAQHPDIRIADKTYCYSDQRLCGEHARQLVQSAEPVDGIVALHAVSSIGVAEEIERLGLQGKVKVVTFDSTLEDIEYLQEGVIQATIIQNPFSMGYLGVKYAVDLLGGSKKVPARYDTGTTVIDQNNMFWSDNQKLLFPFVK</sequence>
<keyword evidence="7" id="KW-1185">Reference proteome</keyword>
<dbReference type="PANTHER" id="PTHR46847">
    <property type="entry name" value="D-ALLOSE-BINDING PERIPLASMIC PROTEIN-RELATED"/>
    <property type="match status" value="1"/>
</dbReference>
<evidence type="ECO:0000256" key="4">
    <source>
        <dbReference type="SAM" id="SignalP"/>
    </source>
</evidence>
<dbReference type="GO" id="GO:0030313">
    <property type="term" value="C:cell envelope"/>
    <property type="evidence" value="ECO:0007669"/>
    <property type="project" value="UniProtKB-SubCell"/>
</dbReference>
<proteinExistence type="inferred from homology"/>
<comment type="subcellular location">
    <subcellularLocation>
        <location evidence="1">Cell envelope</location>
    </subcellularLocation>
</comment>
<dbReference type="InterPro" id="IPR025997">
    <property type="entry name" value="SBP_2_dom"/>
</dbReference>
<dbReference type="Pfam" id="PF13407">
    <property type="entry name" value="Peripla_BP_4"/>
    <property type="match status" value="1"/>
</dbReference>
<dbReference type="PROSITE" id="PS51257">
    <property type="entry name" value="PROKAR_LIPOPROTEIN"/>
    <property type="match status" value="1"/>
</dbReference>
<accession>A0A7X2Z9C5</accession>
<dbReference type="EMBL" id="WNZX01000005">
    <property type="protein sequence ID" value="MUG70754.1"/>
    <property type="molecule type" value="Genomic_DNA"/>
</dbReference>
<feature type="chain" id="PRO_5039211819" evidence="4">
    <location>
        <begin position="27"/>
        <end position="332"/>
    </location>
</feature>